<comment type="caution">
    <text evidence="1">The sequence shown here is derived from an EMBL/GenBank/DDBJ whole genome shotgun (WGS) entry which is preliminary data.</text>
</comment>
<dbReference type="AlphaFoldDB" id="A0A9D4V208"/>
<dbReference type="EMBL" id="JABFUD020000006">
    <property type="protein sequence ID" value="KAI5078269.1"/>
    <property type="molecule type" value="Genomic_DNA"/>
</dbReference>
<evidence type="ECO:0000313" key="1">
    <source>
        <dbReference type="EMBL" id="KAI5078269.1"/>
    </source>
</evidence>
<keyword evidence="2" id="KW-1185">Reference proteome</keyword>
<protein>
    <submittedName>
        <fullName evidence="1">Uncharacterized protein</fullName>
    </submittedName>
</protein>
<name>A0A9D4V208_ADICA</name>
<evidence type="ECO:0000313" key="2">
    <source>
        <dbReference type="Proteomes" id="UP000886520"/>
    </source>
</evidence>
<proteinExistence type="predicted"/>
<organism evidence="1 2">
    <name type="scientific">Adiantum capillus-veneris</name>
    <name type="common">Maidenhair fern</name>
    <dbReference type="NCBI Taxonomy" id="13818"/>
    <lineage>
        <taxon>Eukaryota</taxon>
        <taxon>Viridiplantae</taxon>
        <taxon>Streptophyta</taxon>
        <taxon>Embryophyta</taxon>
        <taxon>Tracheophyta</taxon>
        <taxon>Polypodiopsida</taxon>
        <taxon>Polypodiidae</taxon>
        <taxon>Polypodiales</taxon>
        <taxon>Pteridineae</taxon>
        <taxon>Pteridaceae</taxon>
        <taxon>Vittarioideae</taxon>
        <taxon>Adiantum</taxon>
    </lineage>
</organism>
<accession>A0A9D4V208</accession>
<gene>
    <name evidence="1" type="ORF">GOP47_0005940</name>
</gene>
<sequence>MHSHRAKFRGCVERELLSLHSVEKSRVGITWPLSRHRSGLEWEHSLAGGGAAPACEPALVCRLNAGSGFCLHEDLNMGSH</sequence>
<dbReference type="Proteomes" id="UP000886520">
    <property type="component" value="Chromosome 6"/>
</dbReference>
<reference evidence="1" key="1">
    <citation type="submission" date="2021-01" db="EMBL/GenBank/DDBJ databases">
        <title>Adiantum capillus-veneris genome.</title>
        <authorList>
            <person name="Fang Y."/>
            <person name="Liao Q."/>
        </authorList>
    </citation>
    <scope>NUCLEOTIDE SEQUENCE</scope>
    <source>
        <strain evidence="1">H3</strain>
        <tissue evidence="1">Leaf</tissue>
    </source>
</reference>